<keyword evidence="3 6" id="KW-0378">Hydrolase</keyword>
<dbReference type="PANTHER" id="PTHR43806:SF11">
    <property type="entry name" value="CEREVISIN-RELATED"/>
    <property type="match status" value="1"/>
</dbReference>
<dbReference type="InterPro" id="IPR023827">
    <property type="entry name" value="Peptidase_S8_Asp-AS"/>
</dbReference>
<evidence type="ECO:0000256" key="3">
    <source>
        <dbReference type="ARBA" id="ARBA00022801"/>
    </source>
</evidence>
<evidence type="ECO:0000313" key="10">
    <source>
        <dbReference type="EMBL" id="SIR89566.1"/>
    </source>
</evidence>
<dbReference type="PROSITE" id="PS51318">
    <property type="entry name" value="TAT"/>
    <property type="match status" value="1"/>
</dbReference>
<dbReference type="EMBL" id="FTNO01000006">
    <property type="protein sequence ID" value="SIR89566.1"/>
    <property type="molecule type" value="Genomic_DNA"/>
</dbReference>
<dbReference type="PROSITE" id="PS51892">
    <property type="entry name" value="SUBTILASE"/>
    <property type="match status" value="1"/>
</dbReference>
<evidence type="ECO:0000256" key="4">
    <source>
        <dbReference type="ARBA" id="ARBA00022825"/>
    </source>
</evidence>
<sequence length="477" mass="50482">MVRHNRRAFLQLTGTTLGAATLGVSTATATTSDSRFFINLRDVDRSEVPDDIEIIHDLSQADVLVARGDQERVNGTTVADRVINRGDDRIGAVRSREGPTTSGKGSSHNHDGSASNSEYQWDKRVQNVSNDLTDKPGNGKTIHDVTTGAGTRIAVVDTGVYDGHPDLADVVNDELSENVSEDEYDWRPNGAGSHGTHVAGIIAATNSNDGPDGGVLGTAPNTEIVSYRMFSGEEGKQGDGYAGWVKAAEAGCDAINYSVGFPAPYVYVDQYPFLTEELRIAEQVAEYVRSQGTVIVNSAGNDSLDMSPENTLSIPTEAEGVFGVAATGPIGVGWGNKHSDNEEKWLTGNRLEEPTTQPAFYTNYGGAVDVSAAGGNADLEAFNNEVPGSENDLVYSTIYETDESGNTVPGYGWKAGTSMAAPQIAGAVALVRSLRPKASVEEVESLIQETASSAPGGETYHGAGHLNLKRLVKRAGK</sequence>
<name>A0A1N7ENB5_9EURY</name>
<evidence type="ECO:0000259" key="9">
    <source>
        <dbReference type="Pfam" id="PF00082"/>
    </source>
</evidence>
<dbReference type="RefSeq" id="WP_076432679.1">
    <property type="nucleotide sequence ID" value="NZ_FTNO01000006.1"/>
</dbReference>
<feature type="region of interest" description="Disordered" evidence="8">
    <location>
        <begin position="85"/>
        <end position="121"/>
    </location>
</feature>
<evidence type="ECO:0000256" key="2">
    <source>
        <dbReference type="ARBA" id="ARBA00022670"/>
    </source>
</evidence>
<dbReference type="PANTHER" id="PTHR43806">
    <property type="entry name" value="PEPTIDASE S8"/>
    <property type="match status" value="1"/>
</dbReference>
<dbReference type="InterPro" id="IPR000209">
    <property type="entry name" value="Peptidase_S8/S53_dom"/>
</dbReference>
<feature type="active site" description="Charge relay system" evidence="5 6">
    <location>
        <position position="194"/>
    </location>
</feature>
<keyword evidence="11" id="KW-1185">Reference proteome</keyword>
<keyword evidence="2 6" id="KW-0645">Protease</keyword>
<evidence type="ECO:0000256" key="5">
    <source>
        <dbReference type="PIRSR" id="PIRSR615500-1"/>
    </source>
</evidence>
<dbReference type="PRINTS" id="PR00723">
    <property type="entry name" value="SUBTILISIN"/>
</dbReference>
<feature type="compositionally biased region" description="Polar residues" evidence="8">
    <location>
        <begin position="98"/>
        <end position="119"/>
    </location>
</feature>
<evidence type="ECO:0000256" key="1">
    <source>
        <dbReference type="ARBA" id="ARBA00011073"/>
    </source>
</evidence>
<dbReference type="OrthoDB" id="341609at2157"/>
<dbReference type="GO" id="GO:0004252">
    <property type="term" value="F:serine-type endopeptidase activity"/>
    <property type="evidence" value="ECO:0007669"/>
    <property type="project" value="UniProtKB-UniRule"/>
</dbReference>
<evidence type="ECO:0000256" key="8">
    <source>
        <dbReference type="SAM" id="MobiDB-lite"/>
    </source>
</evidence>
<feature type="active site" description="Charge relay system" evidence="5 6">
    <location>
        <position position="157"/>
    </location>
</feature>
<evidence type="ECO:0000313" key="11">
    <source>
        <dbReference type="Proteomes" id="UP000186914"/>
    </source>
</evidence>
<dbReference type="PROSITE" id="PS00138">
    <property type="entry name" value="SUBTILASE_SER"/>
    <property type="match status" value="1"/>
</dbReference>
<keyword evidence="4 6" id="KW-0720">Serine protease</keyword>
<dbReference type="GO" id="GO:0006508">
    <property type="term" value="P:proteolysis"/>
    <property type="evidence" value="ECO:0007669"/>
    <property type="project" value="UniProtKB-KW"/>
</dbReference>
<comment type="similarity">
    <text evidence="1 6 7">Belongs to the peptidase S8 family.</text>
</comment>
<accession>A0A1N7ENB5</accession>
<dbReference type="InterPro" id="IPR050131">
    <property type="entry name" value="Peptidase_S8_subtilisin-like"/>
</dbReference>
<dbReference type="Pfam" id="PF00082">
    <property type="entry name" value="Peptidase_S8"/>
    <property type="match status" value="1"/>
</dbReference>
<dbReference type="InterPro" id="IPR036852">
    <property type="entry name" value="Peptidase_S8/S53_dom_sf"/>
</dbReference>
<reference evidence="11" key="1">
    <citation type="submission" date="2017-01" db="EMBL/GenBank/DDBJ databases">
        <authorList>
            <person name="Varghese N."/>
            <person name="Submissions S."/>
        </authorList>
    </citation>
    <scope>NUCLEOTIDE SEQUENCE [LARGE SCALE GENOMIC DNA]</scope>
    <source>
        <strain evidence="11">CGMCC 1.7737</strain>
    </source>
</reference>
<protein>
    <submittedName>
        <fullName evidence="10">Subtilase family protein</fullName>
    </submittedName>
</protein>
<proteinExistence type="inferred from homology"/>
<dbReference type="InterPro" id="IPR022398">
    <property type="entry name" value="Peptidase_S8_His-AS"/>
</dbReference>
<evidence type="ECO:0000256" key="7">
    <source>
        <dbReference type="RuleBase" id="RU003355"/>
    </source>
</evidence>
<dbReference type="PROSITE" id="PS00137">
    <property type="entry name" value="SUBTILASE_HIS"/>
    <property type="match status" value="1"/>
</dbReference>
<dbReference type="Proteomes" id="UP000186914">
    <property type="component" value="Unassembled WGS sequence"/>
</dbReference>
<dbReference type="InterPro" id="IPR006311">
    <property type="entry name" value="TAT_signal"/>
</dbReference>
<dbReference type="AlphaFoldDB" id="A0A1N7ENB5"/>
<dbReference type="Gene3D" id="3.40.50.200">
    <property type="entry name" value="Peptidase S8/S53 domain"/>
    <property type="match status" value="1"/>
</dbReference>
<dbReference type="InterPro" id="IPR015500">
    <property type="entry name" value="Peptidase_S8_subtilisin-rel"/>
</dbReference>
<feature type="domain" description="Peptidase S8/S53" evidence="9">
    <location>
        <begin position="148"/>
        <end position="454"/>
    </location>
</feature>
<organism evidence="10 11">
    <name type="scientific">Haladaptatus litoreus</name>
    <dbReference type="NCBI Taxonomy" id="553468"/>
    <lineage>
        <taxon>Archaea</taxon>
        <taxon>Methanobacteriati</taxon>
        <taxon>Methanobacteriota</taxon>
        <taxon>Stenosarchaea group</taxon>
        <taxon>Halobacteria</taxon>
        <taxon>Halobacteriales</taxon>
        <taxon>Haladaptataceae</taxon>
        <taxon>Haladaptatus</taxon>
    </lineage>
</organism>
<dbReference type="PROSITE" id="PS00136">
    <property type="entry name" value="SUBTILASE_ASP"/>
    <property type="match status" value="1"/>
</dbReference>
<dbReference type="SUPFAM" id="SSF52743">
    <property type="entry name" value="Subtilisin-like"/>
    <property type="match status" value="1"/>
</dbReference>
<evidence type="ECO:0000256" key="6">
    <source>
        <dbReference type="PROSITE-ProRule" id="PRU01240"/>
    </source>
</evidence>
<feature type="active site" description="Charge relay system" evidence="5 6">
    <location>
        <position position="418"/>
    </location>
</feature>
<dbReference type="InterPro" id="IPR023828">
    <property type="entry name" value="Peptidase_S8_Ser-AS"/>
</dbReference>
<gene>
    <name evidence="10" type="ORF">SAMN05421858_4429</name>
</gene>
<feature type="compositionally biased region" description="Basic and acidic residues" evidence="8">
    <location>
        <begin position="85"/>
        <end position="97"/>
    </location>
</feature>